<reference evidence="1 2" key="1">
    <citation type="journal article" date="2020" name="Cell">
        <title>Large-Scale Comparative Analyses of Tick Genomes Elucidate Their Genetic Diversity and Vector Capacities.</title>
        <authorList>
            <consortium name="Tick Genome and Microbiome Consortium (TIGMIC)"/>
            <person name="Jia N."/>
            <person name="Wang J."/>
            <person name="Shi W."/>
            <person name="Du L."/>
            <person name="Sun Y."/>
            <person name="Zhan W."/>
            <person name="Jiang J.F."/>
            <person name="Wang Q."/>
            <person name="Zhang B."/>
            <person name="Ji P."/>
            <person name="Bell-Sakyi L."/>
            <person name="Cui X.M."/>
            <person name="Yuan T.T."/>
            <person name="Jiang B.G."/>
            <person name="Yang W.F."/>
            <person name="Lam T.T."/>
            <person name="Chang Q.C."/>
            <person name="Ding S.J."/>
            <person name="Wang X.J."/>
            <person name="Zhu J.G."/>
            <person name="Ruan X.D."/>
            <person name="Zhao L."/>
            <person name="Wei J.T."/>
            <person name="Ye R.Z."/>
            <person name="Que T.C."/>
            <person name="Du C.H."/>
            <person name="Zhou Y.H."/>
            <person name="Cheng J.X."/>
            <person name="Dai P.F."/>
            <person name="Guo W.B."/>
            <person name="Han X.H."/>
            <person name="Huang E.J."/>
            <person name="Li L.F."/>
            <person name="Wei W."/>
            <person name="Gao Y.C."/>
            <person name="Liu J.Z."/>
            <person name="Shao H.Z."/>
            <person name="Wang X."/>
            <person name="Wang C.C."/>
            <person name="Yang T.C."/>
            <person name="Huo Q.B."/>
            <person name="Li W."/>
            <person name="Chen H.Y."/>
            <person name="Chen S.E."/>
            <person name="Zhou L.G."/>
            <person name="Ni X.B."/>
            <person name="Tian J.H."/>
            <person name="Sheng Y."/>
            <person name="Liu T."/>
            <person name="Pan Y.S."/>
            <person name="Xia L.Y."/>
            <person name="Li J."/>
            <person name="Zhao F."/>
            <person name="Cao W.C."/>
        </authorList>
    </citation>
    <scope>NUCLEOTIDE SEQUENCE [LARGE SCALE GENOMIC DNA]</scope>
    <source>
        <strain evidence="1">HaeL-2018</strain>
    </source>
</reference>
<proteinExistence type="predicted"/>
<dbReference type="EMBL" id="JABSTR010002501">
    <property type="protein sequence ID" value="KAH9384484.1"/>
    <property type="molecule type" value="Genomic_DNA"/>
</dbReference>
<dbReference type="Proteomes" id="UP000821853">
    <property type="component" value="Unassembled WGS sequence"/>
</dbReference>
<protein>
    <submittedName>
        <fullName evidence="1">Uncharacterized protein</fullName>
    </submittedName>
</protein>
<sequence length="315" mass="35503">MAFTGPFSPSKGNGAQLCRVLHCETWRQIRILKDCLFLACAPASPPGPQRFFRELRTVSQVCEFWWRATLWFLRKKERQPRPHHPLTVVGEPDFPDRVQGVLRCRSKYCAHQRMRNTELLSLARPAASRAPAQEAERCILEVVEALPRIRKDDKRANITETVVPLRDSHSKLVLSDKEGGFAVFDSGNYERRVQASMEGNFCRVSVKPAGLKRDAASLCEAVGLVRLAESVKKTKGLWLSLVFSSKTQKEGCPFRAIVSGRGTWQWLVGTFLHEHLNALPVKDPFLVRGPVEVSRFLELLCPAEVTVLSVGMKDL</sequence>
<organism evidence="1 2">
    <name type="scientific">Haemaphysalis longicornis</name>
    <name type="common">Bush tick</name>
    <dbReference type="NCBI Taxonomy" id="44386"/>
    <lineage>
        <taxon>Eukaryota</taxon>
        <taxon>Metazoa</taxon>
        <taxon>Ecdysozoa</taxon>
        <taxon>Arthropoda</taxon>
        <taxon>Chelicerata</taxon>
        <taxon>Arachnida</taxon>
        <taxon>Acari</taxon>
        <taxon>Parasitiformes</taxon>
        <taxon>Ixodida</taxon>
        <taxon>Ixodoidea</taxon>
        <taxon>Ixodidae</taxon>
        <taxon>Haemaphysalinae</taxon>
        <taxon>Haemaphysalis</taxon>
    </lineage>
</organism>
<dbReference type="VEuPathDB" id="VectorBase:HLOH_053394"/>
<evidence type="ECO:0000313" key="1">
    <source>
        <dbReference type="EMBL" id="KAH9384484.1"/>
    </source>
</evidence>
<comment type="caution">
    <text evidence="1">The sequence shown here is derived from an EMBL/GenBank/DDBJ whole genome shotgun (WGS) entry which is preliminary data.</text>
</comment>
<dbReference type="OMA" id="WRQIRIL"/>
<name>A0A9J6HAW7_HAELO</name>
<dbReference type="OrthoDB" id="6782675at2759"/>
<gene>
    <name evidence="1" type="ORF">HPB48_026492</name>
</gene>
<keyword evidence="2" id="KW-1185">Reference proteome</keyword>
<evidence type="ECO:0000313" key="2">
    <source>
        <dbReference type="Proteomes" id="UP000821853"/>
    </source>
</evidence>
<accession>A0A9J6HAW7</accession>
<dbReference type="AlphaFoldDB" id="A0A9J6HAW7"/>